<proteinExistence type="predicted"/>
<dbReference type="PROSITE" id="PS01124">
    <property type="entry name" value="HTH_ARAC_FAMILY_2"/>
    <property type="match status" value="1"/>
</dbReference>
<organism evidence="4 5">
    <name type="scientific">Rhodococcus wratislaviensis</name>
    <name type="common">Tsukamurella wratislaviensis</name>
    <dbReference type="NCBI Taxonomy" id="44752"/>
    <lineage>
        <taxon>Bacteria</taxon>
        <taxon>Bacillati</taxon>
        <taxon>Actinomycetota</taxon>
        <taxon>Actinomycetes</taxon>
        <taxon>Mycobacteriales</taxon>
        <taxon>Nocardiaceae</taxon>
        <taxon>Rhodococcus</taxon>
    </lineage>
</organism>
<dbReference type="Gene3D" id="1.10.10.60">
    <property type="entry name" value="Homeodomain-like"/>
    <property type="match status" value="1"/>
</dbReference>
<dbReference type="InterPro" id="IPR018060">
    <property type="entry name" value="HTH_AraC"/>
</dbReference>
<evidence type="ECO:0000259" key="3">
    <source>
        <dbReference type="PROSITE" id="PS01124"/>
    </source>
</evidence>
<keyword evidence="5" id="KW-1185">Reference proteome</keyword>
<dbReference type="AlphaFoldDB" id="A0A402CEP3"/>
<evidence type="ECO:0000256" key="1">
    <source>
        <dbReference type="ARBA" id="ARBA00023015"/>
    </source>
</evidence>
<keyword evidence="1" id="KW-0805">Transcription regulation</keyword>
<protein>
    <submittedName>
        <fullName evidence="4">Transcriptional regulator, AraC family</fullName>
    </submittedName>
</protein>
<gene>
    <name evidence="4" type="ORF">Rhow_005739</name>
</gene>
<reference evidence="4 5" key="1">
    <citation type="submission" date="2018-11" db="EMBL/GenBank/DDBJ databases">
        <title>Microbial catabolism of amino acid.</title>
        <authorList>
            <person name="Hibi M."/>
            <person name="Ogawa J."/>
        </authorList>
    </citation>
    <scope>NUCLEOTIDE SEQUENCE [LARGE SCALE GENOMIC DNA]</scope>
    <source>
        <strain evidence="4 5">C31-06</strain>
    </source>
</reference>
<comment type="caution">
    <text evidence="4">The sequence shown here is derived from an EMBL/GenBank/DDBJ whole genome shotgun (WGS) entry which is preliminary data.</text>
</comment>
<evidence type="ECO:0000313" key="5">
    <source>
        <dbReference type="Proteomes" id="UP000287519"/>
    </source>
</evidence>
<dbReference type="SUPFAM" id="SSF46689">
    <property type="entry name" value="Homeodomain-like"/>
    <property type="match status" value="1"/>
</dbReference>
<dbReference type="Proteomes" id="UP000287519">
    <property type="component" value="Unassembled WGS sequence"/>
</dbReference>
<sequence length="40" mass="4574">MTSAAQHSGFGSPETLRRSFIEHLGVSPRAYRQRFHSSQR</sequence>
<dbReference type="EMBL" id="BHYM01000049">
    <property type="protein sequence ID" value="GCE42080.1"/>
    <property type="molecule type" value="Genomic_DNA"/>
</dbReference>
<feature type="domain" description="HTH araC/xylS-type" evidence="3">
    <location>
        <begin position="1"/>
        <end position="34"/>
    </location>
</feature>
<keyword evidence="2" id="KW-0804">Transcription</keyword>
<dbReference type="GO" id="GO:0043565">
    <property type="term" value="F:sequence-specific DNA binding"/>
    <property type="evidence" value="ECO:0007669"/>
    <property type="project" value="InterPro"/>
</dbReference>
<dbReference type="GO" id="GO:0003700">
    <property type="term" value="F:DNA-binding transcription factor activity"/>
    <property type="evidence" value="ECO:0007669"/>
    <property type="project" value="InterPro"/>
</dbReference>
<evidence type="ECO:0000256" key="2">
    <source>
        <dbReference type="ARBA" id="ARBA00023163"/>
    </source>
</evidence>
<name>A0A402CEP3_RHOWR</name>
<dbReference type="InterPro" id="IPR009057">
    <property type="entry name" value="Homeodomain-like_sf"/>
</dbReference>
<accession>A0A402CEP3</accession>
<dbReference type="Pfam" id="PF00165">
    <property type="entry name" value="HTH_AraC"/>
    <property type="match status" value="1"/>
</dbReference>
<evidence type="ECO:0000313" key="4">
    <source>
        <dbReference type="EMBL" id="GCE42080.1"/>
    </source>
</evidence>